<protein>
    <recommendedName>
        <fullName evidence="3">DUF11 domain-containing protein</fullName>
    </recommendedName>
</protein>
<evidence type="ECO:0000313" key="2">
    <source>
        <dbReference type="Proteomes" id="UP000050509"/>
    </source>
</evidence>
<organism evidence="1 2">
    <name type="scientific">Kouleothrix aurantiaca</name>
    <dbReference type="NCBI Taxonomy" id="186479"/>
    <lineage>
        <taxon>Bacteria</taxon>
        <taxon>Bacillati</taxon>
        <taxon>Chloroflexota</taxon>
        <taxon>Chloroflexia</taxon>
        <taxon>Chloroflexales</taxon>
        <taxon>Roseiflexineae</taxon>
        <taxon>Roseiflexaceae</taxon>
        <taxon>Kouleothrix</taxon>
    </lineage>
</organism>
<dbReference type="AlphaFoldDB" id="A0A0P9F0A9"/>
<comment type="caution">
    <text evidence="1">The sequence shown here is derived from an EMBL/GenBank/DDBJ whole genome shotgun (WGS) entry which is preliminary data.</text>
</comment>
<dbReference type="InterPro" id="IPR013783">
    <property type="entry name" value="Ig-like_fold"/>
</dbReference>
<name>A0A0P9F0A9_9CHLR</name>
<dbReference type="Gene3D" id="2.60.40.10">
    <property type="entry name" value="Immunoglobulins"/>
    <property type="match status" value="1"/>
</dbReference>
<proteinExistence type="predicted"/>
<evidence type="ECO:0008006" key="3">
    <source>
        <dbReference type="Google" id="ProtNLM"/>
    </source>
</evidence>
<dbReference type="PATRIC" id="fig|186479.3.peg.2973"/>
<dbReference type="EMBL" id="LJCR01001784">
    <property type="protein sequence ID" value="KPV49732.1"/>
    <property type="molecule type" value="Genomic_DNA"/>
</dbReference>
<keyword evidence="2" id="KW-1185">Reference proteome</keyword>
<dbReference type="Proteomes" id="UP000050509">
    <property type="component" value="Unassembled WGS sequence"/>
</dbReference>
<evidence type="ECO:0000313" key="1">
    <source>
        <dbReference type="EMBL" id="KPV49732.1"/>
    </source>
</evidence>
<sequence length="226" mass="23588">TYTNVGAIAATGVVITETVPLHTSFDAAASKPTVWSCPSGAVGGATCTTTIAGAVAGGGGTGAVRFVAKVDATPLQGQQPILNRAAIGDDGANGPDPTANNNVGTATVTLSPTAITLLSFTATRQGSMIVVQWVTGSEQNTWGFHLFRSADGRREHALRVTPQLILSAGRSQGAAYRWEDTGVRPDEHYTYWLQEIEFDGTATEYAMDVARPTTGAYQVFVPVSAR</sequence>
<feature type="non-terminal residue" evidence="1">
    <location>
        <position position="1"/>
    </location>
</feature>
<reference evidence="1 2" key="1">
    <citation type="submission" date="2015-09" db="EMBL/GenBank/DDBJ databases">
        <title>Draft genome sequence of Kouleothrix aurantiaca JCM 19913.</title>
        <authorList>
            <person name="Hemp J."/>
        </authorList>
    </citation>
    <scope>NUCLEOTIDE SEQUENCE [LARGE SCALE GENOMIC DNA]</scope>
    <source>
        <strain evidence="1 2">COM-B</strain>
    </source>
</reference>
<gene>
    <name evidence="1" type="ORF">SE17_30945</name>
</gene>
<accession>A0A0P9F0A9</accession>